<comment type="caution">
    <text evidence="2">The sequence shown here is derived from an EMBL/GenBank/DDBJ whole genome shotgun (WGS) entry which is preliminary data.</text>
</comment>
<evidence type="ECO:0000313" key="2">
    <source>
        <dbReference type="EMBL" id="KAK6747190.1"/>
    </source>
</evidence>
<protein>
    <recommendedName>
        <fullName evidence="4">MSP domain-containing protein</fullName>
    </recommendedName>
</protein>
<organism evidence="2 3">
    <name type="scientific">Necator americanus</name>
    <name type="common">Human hookworm</name>
    <dbReference type="NCBI Taxonomy" id="51031"/>
    <lineage>
        <taxon>Eukaryota</taxon>
        <taxon>Metazoa</taxon>
        <taxon>Ecdysozoa</taxon>
        <taxon>Nematoda</taxon>
        <taxon>Chromadorea</taxon>
        <taxon>Rhabditida</taxon>
        <taxon>Rhabditina</taxon>
        <taxon>Rhabditomorpha</taxon>
        <taxon>Strongyloidea</taxon>
        <taxon>Ancylostomatidae</taxon>
        <taxon>Bunostominae</taxon>
        <taxon>Necator</taxon>
    </lineage>
</organism>
<gene>
    <name evidence="2" type="primary">Necator_chrIV.g13711</name>
    <name evidence="2" type="ORF">RB195_000419</name>
</gene>
<evidence type="ECO:0008006" key="4">
    <source>
        <dbReference type="Google" id="ProtNLM"/>
    </source>
</evidence>
<feature type="region of interest" description="Disordered" evidence="1">
    <location>
        <begin position="46"/>
        <end position="70"/>
    </location>
</feature>
<evidence type="ECO:0000256" key="1">
    <source>
        <dbReference type="SAM" id="MobiDB-lite"/>
    </source>
</evidence>
<dbReference type="Proteomes" id="UP001303046">
    <property type="component" value="Unassembled WGS sequence"/>
</dbReference>
<feature type="compositionally biased region" description="Polar residues" evidence="1">
    <location>
        <begin position="55"/>
        <end position="70"/>
    </location>
</feature>
<reference evidence="2 3" key="1">
    <citation type="submission" date="2023-08" db="EMBL/GenBank/DDBJ databases">
        <title>A Necator americanus chromosomal reference genome.</title>
        <authorList>
            <person name="Ilik V."/>
            <person name="Petrzelkova K.J."/>
            <person name="Pardy F."/>
            <person name="Fuh T."/>
            <person name="Niatou-Singa F.S."/>
            <person name="Gouil Q."/>
            <person name="Baker L."/>
            <person name="Ritchie M.E."/>
            <person name="Jex A.R."/>
            <person name="Gazzola D."/>
            <person name="Li H."/>
            <person name="Toshio Fujiwara R."/>
            <person name="Zhan B."/>
            <person name="Aroian R.V."/>
            <person name="Pafco B."/>
            <person name="Schwarz E.M."/>
        </authorList>
    </citation>
    <scope>NUCLEOTIDE SEQUENCE [LARGE SCALE GENOMIC DNA]</scope>
    <source>
        <strain evidence="2 3">Aroian</strain>
        <tissue evidence="2">Whole animal</tissue>
    </source>
</reference>
<name>A0ABR1DAD7_NECAM</name>
<accession>A0ABR1DAD7</accession>
<sequence length="70" mass="7789">MTTLSCSTISHQGQCYVTLCCAEVPHKYKFACGLKTRVPERMKFHVTPPQGTKGRMSSVSQINDSTLVIR</sequence>
<proteinExistence type="predicted"/>
<dbReference type="EMBL" id="JAVFWL010000004">
    <property type="protein sequence ID" value="KAK6747190.1"/>
    <property type="molecule type" value="Genomic_DNA"/>
</dbReference>
<evidence type="ECO:0000313" key="3">
    <source>
        <dbReference type="Proteomes" id="UP001303046"/>
    </source>
</evidence>
<keyword evidence="3" id="KW-1185">Reference proteome</keyword>